<gene>
    <name evidence="1" type="ORF">FWILDA_LOCUS3015</name>
</gene>
<dbReference type="Proteomes" id="UP001153678">
    <property type="component" value="Unassembled WGS sequence"/>
</dbReference>
<comment type="caution">
    <text evidence="1">The sequence shown here is derived from an EMBL/GenBank/DDBJ whole genome shotgun (WGS) entry which is preliminary data.</text>
</comment>
<sequence length="95" mass="10911">GKKQGAIEHTFDFDFFCFHSKGTYLPPTAPRIRGCKRNIPTAKLMSTKRKLFYPGLRLLSFNDVPEKFSVLMNGQEKFADYLSTRDSKIILFSCP</sequence>
<protein>
    <submittedName>
        <fullName evidence="1">19775_t:CDS:1</fullName>
    </submittedName>
</protein>
<name>A0A9W4SF93_9GLOM</name>
<dbReference type="EMBL" id="CAMKVN010000380">
    <property type="protein sequence ID" value="CAI2167322.1"/>
    <property type="molecule type" value="Genomic_DNA"/>
</dbReference>
<evidence type="ECO:0000313" key="1">
    <source>
        <dbReference type="EMBL" id="CAI2167322.1"/>
    </source>
</evidence>
<accession>A0A9W4SF93</accession>
<evidence type="ECO:0000313" key="2">
    <source>
        <dbReference type="Proteomes" id="UP001153678"/>
    </source>
</evidence>
<organism evidence="1 2">
    <name type="scientific">Funneliformis geosporum</name>
    <dbReference type="NCBI Taxonomy" id="1117311"/>
    <lineage>
        <taxon>Eukaryota</taxon>
        <taxon>Fungi</taxon>
        <taxon>Fungi incertae sedis</taxon>
        <taxon>Mucoromycota</taxon>
        <taxon>Glomeromycotina</taxon>
        <taxon>Glomeromycetes</taxon>
        <taxon>Glomerales</taxon>
        <taxon>Glomeraceae</taxon>
        <taxon>Funneliformis</taxon>
    </lineage>
</organism>
<feature type="non-terminal residue" evidence="1">
    <location>
        <position position="95"/>
    </location>
</feature>
<reference evidence="1" key="1">
    <citation type="submission" date="2022-08" db="EMBL/GenBank/DDBJ databases">
        <authorList>
            <person name="Kallberg Y."/>
            <person name="Tangrot J."/>
            <person name="Rosling A."/>
        </authorList>
    </citation>
    <scope>NUCLEOTIDE SEQUENCE</scope>
    <source>
        <strain evidence="1">Wild A</strain>
    </source>
</reference>
<keyword evidence="2" id="KW-1185">Reference proteome</keyword>
<dbReference type="AlphaFoldDB" id="A0A9W4SF93"/>
<proteinExistence type="predicted"/>